<evidence type="ECO:0000256" key="6">
    <source>
        <dbReference type="HAMAP-Rule" id="MF_00074"/>
    </source>
</evidence>
<evidence type="ECO:0000256" key="1">
    <source>
        <dbReference type="ARBA" id="ARBA00022490"/>
    </source>
</evidence>
<dbReference type="AlphaFoldDB" id="A0A4P7SNE4"/>
<evidence type="ECO:0000256" key="5">
    <source>
        <dbReference type="ARBA" id="ARBA00022691"/>
    </source>
</evidence>
<dbReference type="InterPro" id="IPR029063">
    <property type="entry name" value="SAM-dependent_MTases_sf"/>
</dbReference>
<dbReference type="NCBIfam" id="TIGR00138">
    <property type="entry name" value="rsmG_gidB"/>
    <property type="match status" value="1"/>
</dbReference>
<evidence type="ECO:0000256" key="7">
    <source>
        <dbReference type="SAM" id="MobiDB-lite"/>
    </source>
</evidence>
<dbReference type="HAMAP" id="MF_00074">
    <property type="entry name" value="16SrRNA_methyltr_G"/>
    <property type="match status" value="1"/>
</dbReference>
<dbReference type="InterPro" id="IPR003682">
    <property type="entry name" value="rRNA_ssu_MeTfrase_G"/>
</dbReference>
<feature type="binding site" evidence="6">
    <location>
        <position position="152"/>
    </location>
    <ligand>
        <name>S-adenosyl-L-methionine</name>
        <dbReference type="ChEBI" id="CHEBI:59789"/>
    </ligand>
</feature>
<feature type="region of interest" description="Disordered" evidence="7">
    <location>
        <begin position="1"/>
        <end position="21"/>
    </location>
</feature>
<evidence type="ECO:0000256" key="2">
    <source>
        <dbReference type="ARBA" id="ARBA00022552"/>
    </source>
</evidence>
<evidence type="ECO:0000313" key="8">
    <source>
        <dbReference type="EMBL" id="QCB95057.1"/>
    </source>
</evidence>
<accession>A0A4P7SNE4</accession>
<keyword evidence="5 6" id="KW-0949">S-adenosyl-L-methionine</keyword>
<dbReference type="SUPFAM" id="SSF53335">
    <property type="entry name" value="S-adenosyl-L-methionine-dependent methyltransferases"/>
    <property type="match status" value="1"/>
</dbReference>
<dbReference type="EMBL" id="CP039291">
    <property type="protein sequence ID" value="QCB95057.1"/>
    <property type="molecule type" value="Genomic_DNA"/>
</dbReference>
<dbReference type="EC" id="2.1.1.-" evidence="6"/>
<evidence type="ECO:0000256" key="4">
    <source>
        <dbReference type="ARBA" id="ARBA00022679"/>
    </source>
</evidence>
<keyword evidence="3 6" id="KW-0489">Methyltransferase</keyword>
<comment type="function">
    <text evidence="6">Specifically methylates the N7 position of a guanine in 16S rRNA.</text>
</comment>
<comment type="caution">
    <text evidence="6">Lacks conserved residue(s) required for the propagation of feature annotation.</text>
</comment>
<evidence type="ECO:0000256" key="3">
    <source>
        <dbReference type="ARBA" id="ARBA00022603"/>
    </source>
</evidence>
<dbReference type="CDD" id="cd02440">
    <property type="entry name" value="AdoMet_MTases"/>
    <property type="match status" value="1"/>
</dbReference>
<dbReference type="GO" id="GO:0070043">
    <property type="term" value="F:rRNA (guanine-N7-)-methyltransferase activity"/>
    <property type="evidence" value="ECO:0007669"/>
    <property type="project" value="UniProtKB-UniRule"/>
</dbReference>
<reference evidence="8 9" key="1">
    <citation type="submission" date="2019-04" db="EMBL/GenBank/DDBJ databases">
        <title>Isolation and identification of Cellulomonas shaoxiangyii sp. Nov. isolated from feces of the Tibetan antelopes (Pantholops hodgsonii) in the Qinghai-Tibet plateau of China.</title>
        <authorList>
            <person name="Tian Z."/>
        </authorList>
    </citation>
    <scope>NUCLEOTIDE SEQUENCE [LARGE SCALE GENOMIC DNA]</scope>
    <source>
        <strain evidence="8 9">Z28</strain>
    </source>
</reference>
<dbReference type="PANTHER" id="PTHR31760:SF0">
    <property type="entry name" value="S-ADENOSYL-L-METHIONINE-DEPENDENT METHYLTRANSFERASES SUPERFAMILY PROTEIN"/>
    <property type="match status" value="1"/>
</dbReference>
<organism evidence="8 9">
    <name type="scientific">Cellulomonas shaoxiangyii</name>
    <dbReference type="NCBI Taxonomy" id="2566013"/>
    <lineage>
        <taxon>Bacteria</taxon>
        <taxon>Bacillati</taxon>
        <taxon>Actinomycetota</taxon>
        <taxon>Actinomycetes</taxon>
        <taxon>Micrococcales</taxon>
        <taxon>Cellulomonadaceae</taxon>
        <taxon>Cellulomonas</taxon>
    </lineage>
</organism>
<keyword evidence="9" id="KW-1185">Reference proteome</keyword>
<keyword evidence="2 6" id="KW-0698">rRNA processing</keyword>
<dbReference type="RefSeq" id="WP_135972187.1">
    <property type="nucleotide sequence ID" value="NZ_CP039291.1"/>
</dbReference>
<comment type="subcellular location">
    <subcellularLocation>
        <location evidence="6">Cytoplasm</location>
    </subcellularLocation>
</comment>
<dbReference type="Pfam" id="PF02527">
    <property type="entry name" value="GidB"/>
    <property type="match status" value="1"/>
</dbReference>
<feature type="binding site" evidence="6">
    <location>
        <begin position="137"/>
        <end position="138"/>
    </location>
    <ligand>
        <name>S-adenosyl-L-methionine</name>
        <dbReference type="ChEBI" id="CHEBI:59789"/>
    </ligand>
</feature>
<dbReference type="GO" id="GO:0005829">
    <property type="term" value="C:cytosol"/>
    <property type="evidence" value="ECO:0007669"/>
    <property type="project" value="TreeGrafter"/>
</dbReference>
<name>A0A4P7SNE4_9CELL</name>
<keyword evidence="1 6" id="KW-0963">Cytoplasm</keyword>
<keyword evidence="4 6" id="KW-0808">Transferase</keyword>
<sequence>MDETGRAPATADDGSSDPLEGDPRLQVFFGEAWPQVERFHRMLVEQGELRGLIGPREVARLWERHLLNSAAVVPFLPDAGVIVDVGSGAGLPGIVAAAMRPAADVVLVEPMERRTAWLEDVVAETGLTNVTVRRARAQELDGAIEADAVTARAVAALDKLFRLTVPLVRPGGLVVALKGSRARDELASAAAVMRRLRLTDGAVHEAPTLAGLEPTYVVTAVRGGSGGGVR</sequence>
<proteinExistence type="inferred from homology"/>
<feature type="binding site" evidence="6">
    <location>
        <position position="91"/>
    </location>
    <ligand>
        <name>S-adenosyl-L-methionine</name>
        <dbReference type="ChEBI" id="CHEBI:59789"/>
    </ligand>
</feature>
<dbReference type="PANTHER" id="PTHR31760">
    <property type="entry name" value="S-ADENOSYL-L-METHIONINE-DEPENDENT METHYLTRANSFERASES SUPERFAMILY PROTEIN"/>
    <property type="match status" value="1"/>
</dbReference>
<protein>
    <recommendedName>
        <fullName evidence="6">Ribosomal RNA small subunit methyltransferase G</fullName>
        <ecNumber evidence="6">2.1.1.-</ecNumber>
    </recommendedName>
    <alternativeName>
        <fullName evidence="6">16S rRNA 7-methylguanosine methyltransferase</fullName>
        <shortName evidence="6">16S rRNA m7G methyltransferase</shortName>
    </alternativeName>
</protein>
<dbReference type="Proteomes" id="UP000296469">
    <property type="component" value="Chromosome"/>
</dbReference>
<dbReference type="OrthoDB" id="9808773at2"/>
<dbReference type="Gene3D" id="3.40.50.150">
    <property type="entry name" value="Vaccinia Virus protein VP39"/>
    <property type="match status" value="1"/>
</dbReference>
<gene>
    <name evidence="6 8" type="primary">rsmG</name>
    <name evidence="8" type="ORF">E5225_17310</name>
</gene>
<feature type="binding site" evidence="6">
    <location>
        <position position="86"/>
    </location>
    <ligand>
        <name>S-adenosyl-L-methionine</name>
        <dbReference type="ChEBI" id="CHEBI:59789"/>
    </ligand>
</feature>
<comment type="similarity">
    <text evidence="6">Belongs to the methyltransferase superfamily. RNA methyltransferase RsmG family.</text>
</comment>
<evidence type="ECO:0000313" key="9">
    <source>
        <dbReference type="Proteomes" id="UP000296469"/>
    </source>
</evidence>
<dbReference type="KEGG" id="celz:E5225_17310"/>